<dbReference type="Proteomes" id="UP000288716">
    <property type="component" value="Unassembled WGS sequence"/>
</dbReference>
<dbReference type="InterPro" id="IPR050645">
    <property type="entry name" value="Histidine_acid_phosphatase"/>
</dbReference>
<dbReference type="Gene3D" id="3.40.50.1240">
    <property type="entry name" value="Phosphoglycerate mutase-like"/>
    <property type="match status" value="2"/>
</dbReference>
<evidence type="ECO:0000256" key="5">
    <source>
        <dbReference type="ARBA" id="ARBA00022801"/>
    </source>
</evidence>
<dbReference type="PANTHER" id="PTHR11567">
    <property type="entry name" value="ACID PHOSPHATASE-RELATED"/>
    <property type="match status" value="1"/>
</dbReference>
<evidence type="ECO:0000256" key="1">
    <source>
        <dbReference type="ARBA" id="ARBA00000032"/>
    </source>
</evidence>
<name>A0A443RYY4_9ACAR</name>
<evidence type="ECO:0000256" key="2">
    <source>
        <dbReference type="ARBA" id="ARBA00005375"/>
    </source>
</evidence>
<comment type="similarity">
    <text evidence="2">Belongs to the histidine acid phosphatase family.</text>
</comment>
<keyword evidence="7" id="KW-0325">Glycoprotein</keyword>
<evidence type="ECO:0000313" key="8">
    <source>
        <dbReference type="EMBL" id="RWS20449.1"/>
    </source>
</evidence>
<keyword evidence="6" id="KW-1015">Disulfide bond</keyword>
<keyword evidence="4" id="KW-0732">Signal</keyword>
<evidence type="ECO:0000256" key="4">
    <source>
        <dbReference type="ARBA" id="ARBA00022729"/>
    </source>
</evidence>
<dbReference type="PROSITE" id="PS00616">
    <property type="entry name" value="HIS_ACID_PHOSPHAT_1"/>
    <property type="match status" value="1"/>
</dbReference>
<proteinExistence type="inferred from homology"/>
<feature type="non-terminal residue" evidence="8">
    <location>
        <position position="1"/>
    </location>
</feature>
<comment type="caution">
    <text evidence="8">The sequence shown here is derived from an EMBL/GenBank/DDBJ whole genome shotgun (WGS) entry which is preliminary data.</text>
</comment>
<sequence>LKSVIALFRHGDRTPSEREYKILIGHENYTDLINVGYAALTNEGKNRMYNVGRFMRNRYRHFLTNNPQEIYIKSARLDRCLVSAELVAAGMYPPFDQFMAVACPGDEEKIEMLVQHDKYSLKSCNVILNYFKGKNVTNLTCSKLYYISSAFHKIEHAGYQLPNMIDEEMFDYLKKYQLQSDFFVAATMRLLGIYNDLRVPYGATLIFELYSNANSSYVKTYYYNETNTNNTFELRPKI</sequence>
<dbReference type="STRING" id="299467.A0A443RYY4"/>
<gene>
    <name evidence="8" type="ORF">B4U80_14272</name>
</gene>
<dbReference type="InterPro" id="IPR033379">
    <property type="entry name" value="Acid_Pase_AS"/>
</dbReference>
<evidence type="ECO:0000313" key="9">
    <source>
        <dbReference type="Proteomes" id="UP000288716"/>
    </source>
</evidence>
<dbReference type="InterPro" id="IPR000560">
    <property type="entry name" value="His_Pase_clade-2"/>
</dbReference>
<dbReference type="AlphaFoldDB" id="A0A443RYY4"/>
<feature type="non-terminal residue" evidence="8">
    <location>
        <position position="238"/>
    </location>
</feature>
<evidence type="ECO:0000256" key="6">
    <source>
        <dbReference type="ARBA" id="ARBA00023157"/>
    </source>
</evidence>
<dbReference type="SUPFAM" id="SSF53254">
    <property type="entry name" value="Phosphoglycerate mutase-like"/>
    <property type="match status" value="1"/>
</dbReference>
<comment type="catalytic activity">
    <reaction evidence="1">
        <text>a phosphate monoester + H2O = an alcohol + phosphate</text>
        <dbReference type="Rhea" id="RHEA:15017"/>
        <dbReference type="ChEBI" id="CHEBI:15377"/>
        <dbReference type="ChEBI" id="CHEBI:30879"/>
        <dbReference type="ChEBI" id="CHEBI:43474"/>
        <dbReference type="ChEBI" id="CHEBI:67140"/>
        <dbReference type="EC" id="3.1.3.2"/>
    </reaction>
</comment>
<dbReference type="EC" id="3.1.3.2" evidence="3"/>
<protein>
    <recommendedName>
        <fullName evidence="3">acid phosphatase</fullName>
        <ecNumber evidence="3">3.1.3.2</ecNumber>
    </recommendedName>
</protein>
<dbReference type="EMBL" id="NCKV01017478">
    <property type="protein sequence ID" value="RWS20449.1"/>
    <property type="molecule type" value="Genomic_DNA"/>
</dbReference>
<evidence type="ECO:0000256" key="3">
    <source>
        <dbReference type="ARBA" id="ARBA00012646"/>
    </source>
</evidence>
<dbReference type="OrthoDB" id="258392at2759"/>
<organism evidence="8 9">
    <name type="scientific">Leptotrombidium deliense</name>
    <dbReference type="NCBI Taxonomy" id="299467"/>
    <lineage>
        <taxon>Eukaryota</taxon>
        <taxon>Metazoa</taxon>
        <taxon>Ecdysozoa</taxon>
        <taxon>Arthropoda</taxon>
        <taxon>Chelicerata</taxon>
        <taxon>Arachnida</taxon>
        <taxon>Acari</taxon>
        <taxon>Acariformes</taxon>
        <taxon>Trombidiformes</taxon>
        <taxon>Prostigmata</taxon>
        <taxon>Anystina</taxon>
        <taxon>Parasitengona</taxon>
        <taxon>Trombiculoidea</taxon>
        <taxon>Trombiculidae</taxon>
        <taxon>Leptotrombidium</taxon>
    </lineage>
</organism>
<dbReference type="GO" id="GO:0003993">
    <property type="term" value="F:acid phosphatase activity"/>
    <property type="evidence" value="ECO:0007669"/>
    <property type="project" value="UniProtKB-EC"/>
</dbReference>
<accession>A0A443RYY4</accession>
<dbReference type="CDD" id="cd07061">
    <property type="entry name" value="HP_HAP_like"/>
    <property type="match status" value="1"/>
</dbReference>
<dbReference type="PANTHER" id="PTHR11567:SF211">
    <property type="entry name" value="PROSTATIC ACID PHOSPHATASE"/>
    <property type="match status" value="1"/>
</dbReference>
<dbReference type="VEuPathDB" id="VectorBase:LDEU011591"/>
<dbReference type="InterPro" id="IPR029033">
    <property type="entry name" value="His_PPase_superfam"/>
</dbReference>
<keyword evidence="5" id="KW-0378">Hydrolase</keyword>
<reference evidence="8 9" key="1">
    <citation type="journal article" date="2018" name="Gigascience">
        <title>Genomes of trombidid mites reveal novel predicted allergens and laterally-transferred genes associated with secondary metabolism.</title>
        <authorList>
            <person name="Dong X."/>
            <person name="Chaisiri K."/>
            <person name="Xia D."/>
            <person name="Armstrong S.D."/>
            <person name="Fang Y."/>
            <person name="Donnelly M.J."/>
            <person name="Kadowaki T."/>
            <person name="McGarry J.W."/>
            <person name="Darby A.C."/>
            <person name="Makepeace B.L."/>
        </authorList>
    </citation>
    <scope>NUCLEOTIDE SEQUENCE [LARGE SCALE GENOMIC DNA]</scope>
    <source>
        <strain evidence="8">UoL-UT</strain>
    </source>
</reference>
<evidence type="ECO:0000256" key="7">
    <source>
        <dbReference type="ARBA" id="ARBA00023180"/>
    </source>
</evidence>
<dbReference type="Pfam" id="PF00328">
    <property type="entry name" value="His_Phos_2"/>
    <property type="match status" value="1"/>
</dbReference>
<keyword evidence="9" id="KW-1185">Reference proteome</keyword>